<evidence type="ECO:0000313" key="1">
    <source>
        <dbReference type="EMBL" id="BAX82359.1"/>
    </source>
</evidence>
<organism evidence="1 2">
    <name type="scientific">Labilibaculum antarcticum</name>
    <dbReference type="NCBI Taxonomy" id="1717717"/>
    <lineage>
        <taxon>Bacteria</taxon>
        <taxon>Pseudomonadati</taxon>
        <taxon>Bacteroidota</taxon>
        <taxon>Bacteroidia</taxon>
        <taxon>Marinilabiliales</taxon>
        <taxon>Marinifilaceae</taxon>
        <taxon>Labilibaculum</taxon>
    </lineage>
</organism>
<sequence>MRNPWRNLNTDLTSIHPLDMELVEEFNATAKEEYKFCKTLLPDPYIGSLKANVLFLTLNPGLSAEDYKTHADENFRFLYKQNLAQAKNDYPFYYLNPELDCPGSKWWRGKLRWFIEEIDEKQLAQNICCLQLMPYHSVQFKQPKHNLPTQEYTKEIVKAFMAKNAPIVFMRSKTKWEALVSELKEYNNSFVLRNSRNPTFSPKNMGEESFHLLLKSV</sequence>
<dbReference type="EMBL" id="AP018042">
    <property type="protein sequence ID" value="BAX82359.1"/>
    <property type="molecule type" value="Genomic_DNA"/>
</dbReference>
<dbReference type="AlphaFoldDB" id="A0A1Y1CPH8"/>
<proteinExistence type="predicted"/>
<dbReference type="OrthoDB" id="1425264at2"/>
<gene>
    <name evidence="1" type="ORF">ALGA_4068</name>
</gene>
<dbReference type="KEGG" id="mbas:ALGA_4068"/>
<dbReference type="Proteomes" id="UP000218267">
    <property type="component" value="Chromosome"/>
</dbReference>
<reference evidence="1 2" key="1">
    <citation type="journal article" date="2018" name="Mar. Genomics">
        <title>Complete genome sequence of Marinifilaceae bacterium strain SPP2, isolated from the Antarctic marine sediment.</title>
        <authorList>
            <person name="Watanabe M."/>
            <person name="Kojima H."/>
            <person name="Fukui M."/>
        </authorList>
    </citation>
    <scope>NUCLEOTIDE SEQUENCE [LARGE SCALE GENOMIC DNA]</scope>
    <source>
        <strain evidence="1 2">SPP2</strain>
    </source>
</reference>
<reference evidence="2" key="2">
    <citation type="journal article" date="2020" name="Antonie Van Leeuwenhoek">
        <title>Labilibaculum antarcticum sp. nov., a novel facultative anaerobic, psychrotorelant bacterium isolated from marine sediment of Antarctica.</title>
        <authorList>
            <person name="Watanabe M."/>
            <person name="Kojima H."/>
            <person name="Fukui M."/>
        </authorList>
    </citation>
    <scope>NUCLEOTIDE SEQUENCE [LARGE SCALE GENOMIC DNA]</scope>
    <source>
        <strain evidence="2">SPP2</strain>
    </source>
</reference>
<keyword evidence="2" id="KW-1185">Reference proteome</keyword>
<dbReference type="RefSeq" id="WP_096432596.1">
    <property type="nucleotide sequence ID" value="NZ_AP018042.1"/>
</dbReference>
<evidence type="ECO:0000313" key="2">
    <source>
        <dbReference type="Proteomes" id="UP000218267"/>
    </source>
</evidence>
<protein>
    <submittedName>
        <fullName evidence="1">Uncharacterized protein</fullName>
    </submittedName>
</protein>
<name>A0A1Y1CPH8_9BACT</name>
<accession>A0A1Y1CPH8</accession>